<dbReference type="GO" id="GO:1902657">
    <property type="term" value="P:protein localization to prospore membrane"/>
    <property type="evidence" value="ECO:0007669"/>
    <property type="project" value="InterPro"/>
</dbReference>
<dbReference type="InterPro" id="IPR040345">
    <property type="entry name" value="Mug56/Spo71"/>
</dbReference>
<dbReference type="InterPro" id="IPR057379">
    <property type="entry name" value="PH_SPO71"/>
</dbReference>
<feature type="compositionally biased region" description="Low complexity" evidence="1">
    <location>
        <begin position="301"/>
        <end position="316"/>
    </location>
</feature>
<dbReference type="OrthoDB" id="5579281at2759"/>
<accession>A0A9P7GKJ0</accession>
<protein>
    <recommendedName>
        <fullName evidence="2">Prospore membrane adapter protein SPO71 PH domain-containing protein</fullName>
    </recommendedName>
</protein>
<dbReference type="EMBL" id="JABCKI010000326">
    <property type="protein sequence ID" value="KAG5650960.1"/>
    <property type="molecule type" value="Genomic_DNA"/>
</dbReference>
<dbReference type="AlphaFoldDB" id="A0A9P7GKJ0"/>
<organism evidence="3 4">
    <name type="scientific">Sphagnurus paluster</name>
    <dbReference type="NCBI Taxonomy" id="117069"/>
    <lineage>
        <taxon>Eukaryota</taxon>
        <taxon>Fungi</taxon>
        <taxon>Dikarya</taxon>
        <taxon>Basidiomycota</taxon>
        <taxon>Agaricomycotina</taxon>
        <taxon>Agaricomycetes</taxon>
        <taxon>Agaricomycetidae</taxon>
        <taxon>Agaricales</taxon>
        <taxon>Tricholomatineae</taxon>
        <taxon>Lyophyllaceae</taxon>
        <taxon>Sphagnurus</taxon>
    </lineage>
</organism>
<reference evidence="3" key="1">
    <citation type="submission" date="2021-02" db="EMBL/GenBank/DDBJ databases">
        <authorList>
            <person name="Nieuwenhuis M."/>
            <person name="Van De Peppel L.J.J."/>
        </authorList>
    </citation>
    <scope>NUCLEOTIDE SEQUENCE</scope>
    <source>
        <strain evidence="3">D49</strain>
    </source>
</reference>
<feature type="region of interest" description="Disordered" evidence="1">
    <location>
        <begin position="299"/>
        <end position="324"/>
    </location>
</feature>
<evidence type="ECO:0000313" key="4">
    <source>
        <dbReference type="Proteomes" id="UP000717328"/>
    </source>
</evidence>
<dbReference type="Pfam" id="PF23207">
    <property type="entry name" value="PH_SPO71"/>
    <property type="match status" value="1"/>
</dbReference>
<proteinExistence type="predicted"/>
<dbReference type="Proteomes" id="UP000717328">
    <property type="component" value="Unassembled WGS sequence"/>
</dbReference>
<gene>
    <name evidence="3" type="ORF">H0H81_010398</name>
</gene>
<evidence type="ECO:0000259" key="2">
    <source>
        <dbReference type="Pfam" id="PF23207"/>
    </source>
</evidence>
<dbReference type="PANTHER" id="PTHR28076:SF1">
    <property type="entry name" value="PROSPORE MEMBRANE ADAPTER PROTEIN SPO71"/>
    <property type="match status" value="1"/>
</dbReference>
<dbReference type="PANTHER" id="PTHR28076">
    <property type="entry name" value="SPORULATION-SPECIFIC PROTEIN 71"/>
    <property type="match status" value="1"/>
</dbReference>
<name>A0A9P7GKJ0_9AGAR</name>
<feature type="domain" description="Prospore membrane adapter protein SPO71 PH" evidence="2">
    <location>
        <begin position="361"/>
        <end position="469"/>
    </location>
</feature>
<evidence type="ECO:0000313" key="3">
    <source>
        <dbReference type="EMBL" id="KAG5650960.1"/>
    </source>
</evidence>
<sequence>MVMSVIALMASHQPPPSIYLSAAQESSSNASCHDVQRRVFVGPIPEKVISQTEAHIKKEDKQSIFHRTSSNQSTPEIPGIIKQNAFSFFIREGGSPEDWGEDEERNAVEEMLRRWKDSEWREIWRRREEKKAAAQRRHLSHWVGGSFEIGRFLGVNILHEMGEHRSIASGSVRVIPTSMSHETLANGSIAAGRPSTGQETFVTASSHLGPSISRVEPHESTPETVQSSYRAGSLPASSSASLLRPALERIGGDVSKTHTEVLPRPIFKQPSNAALGDTAIPTDRKGKGRLVHYADAPIQVEETPPLTEETPAPLAEDSPVPPSEVLERTGHELLQDTSAGAAVPDTTPDSPTPPSLDWGDVMMKDRMLVRTYYTKSESISPKFDEVQHRTTRNLLDADWGEYIVAWRRDRIELYCDYRFPGKEWLTGHKKLAFVIPLRSSRTQLSLYSFVDLTFCLTCQPTKPIRDDTKTRRTLGGELPTTIEVRNPRLDSRVKIDIPQADSGQVAQVFSRENTIALCANALRSVPDWKNLMERTITNSKMLQLAWRVDTKLDWIWLDDDIEGLERQWAVLCGLVMKLSSRPPALEIRVAEHCPTYINLKNGSRLHEPPAIEGYVVRIRPNSQMRQNLYIATHDGNLFVMTPNYAYPPAPPGLAQNLQDMELFAETLRKSEIQRGAMQIMYATGVNDLRTVLHVRRASHPILEPLHKEASSSQDSDIWFNIWSQPEERTIDDDHDEGGEEGLAKAEDKTRLRMRRSFELLLVSGRVVRFEVHSCRVAVEWVERLRALVLYWKQRHRIDAKEEMDIAQSARPRLTPLTRVARDDCDLPPEAPVDMSAPMPGLGSLYNWCVLEGCKSIVKGGKVYVRKGLYGQYK</sequence>
<feature type="region of interest" description="Disordered" evidence="1">
    <location>
        <begin position="338"/>
        <end position="358"/>
    </location>
</feature>
<evidence type="ECO:0000256" key="1">
    <source>
        <dbReference type="SAM" id="MobiDB-lite"/>
    </source>
</evidence>
<reference evidence="3" key="2">
    <citation type="submission" date="2021-10" db="EMBL/GenBank/DDBJ databases">
        <title>Phylogenomics reveals ancestral predisposition of the termite-cultivated fungus Termitomyces towards a domesticated lifestyle.</title>
        <authorList>
            <person name="Auxier B."/>
            <person name="Grum-Grzhimaylo A."/>
            <person name="Cardenas M.E."/>
            <person name="Lodge J.D."/>
            <person name="Laessoe T."/>
            <person name="Pedersen O."/>
            <person name="Smith M.E."/>
            <person name="Kuyper T.W."/>
            <person name="Franco-Molano E.A."/>
            <person name="Baroni T.J."/>
            <person name="Aanen D.K."/>
        </authorList>
    </citation>
    <scope>NUCLEOTIDE SEQUENCE</scope>
    <source>
        <strain evidence="3">D49</strain>
    </source>
</reference>
<keyword evidence="4" id="KW-1185">Reference proteome</keyword>
<comment type="caution">
    <text evidence="3">The sequence shown here is derived from an EMBL/GenBank/DDBJ whole genome shotgun (WGS) entry which is preliminary data.</text>
</comment>